<dbReference type="RefSeq" id="WP_054733601.1">
    <property type="nucleotide sequence ID" value="NZ_AZFZ01000014.1"/>
</dbReference>
<feature type="transmembrane region" description="Helical" evidence="1">
    <location>
        <begin position="46"/>
        <end position="70"/>
    </location>
</feature>
<comment type="caution">
    <text evidence="2">The sequence shown here is derived from an EMBL/GenBank/DDBJ whole genome shotgun (WGS) entry which is preliminary data.</text>
</comment>
<proteinExistence type="predicted"/>
<feature type="transmembrane region" description="Helical" evidence="1">
    <location>
        <begin position="91"/>
        <end position="108"/>
    </location>
</feature>
<organism evidence="2 3">
    <name type="scientific">Lentilactobacillus parafarraginis DSM 18390 = JCM 14109</name>
    <dbReference type="NCBI Taxonomy" id="1423786"/>
    <lineage>
        <taxon>Bacteria</taxon>
        <taxon>Bacillati</taxon>
        <taxon>Bacillota</taxon>
        <taxon>Bacilli</taxon>
        <taxon>Lactobacillales</taxon>
        <taxon>Lactobacillaceae</taxon>
        <taxon>Lentilactobacillus</taxon>
    </lineage>
</organism>
<dbReference type="Proteomes" id="UP000051010">
    <property type="component" value="Unassembled WGS sequence"/>
</dbReference>
<dbReference type="EMBL" id="AZFZ01000014">
    <property type="protein sequence ID" value="KRM44385.1"/>
    <property type="molecule type" value="Genomic_DNA"/>
</dbReference>
<evidence type="ECO:0000256" key="1">
    <source>
        <dbReference type="SAM" id="Phobius"/>
    </source>
</evidence>
<feature type="transmembrane region" description="Helical" evidence="1">
    <location>
        <begin position="146"/>
        <end position="166"/>
    </location>
</feature>
<gene>
    <name evidence="2" type="ORF">FD47_GL000510</name>
</gene>
<keyword evidence="1" id="KW-1133">Transmembrane helix</keyword>
<accession>A0A0R1YQ92</accession>
<sequence>MTKSLGVTIIFWLNFLVSPIFAYMMNGMIFFQLFDSGTLPFVKPELMPWLTLVTFIWILIASDIWIGILTRLKFVSQPILNNRVSIVTKKLGVLEIVLLAIGNVLRLAAEASSFVTLAVNDIAVVTALPLLIGINYQFWQSRNRRWVLIGVGIQSLVICLFMQGFYGSVW</sequence>
<evidence type="ECO:0000313" key="3">
    <source>
        <dbReference type="Proteomes" id="UP000051010"/>
    </source>
</evidence>
<feature type="transmembrane region" description="Helical" evidence="1">
    <location>
        <begin position="12"/>
        <end position="34"/>
    </location>
</feature>
<feature type="transmembrane region" description="Helical" evidence="1">
    <location>
        <begin position="114"/>
        <end position="134"/>
    </location>
</feature>
<reference evidence="2 3" key="1">
    <citation type="journal article" date="2015" name="Genome Announc.">
        <title>Expanding the biotechnology potential of lactobacilli through comparative genomics of 213 strains and associated genera.</title>
        <authorList>
            <person name="Sun Z."/>
            <person name="Harris H.M."/>
            <person name="McCann A."/>
            <person name="Guo C."/>
            <person name="Argimon S."/>
            <person name="Zhang W."/>
            <person name="Yang X."/>
            <person name="Jeffery I.B."/>
            <person name="Cooney J.C."/>
            <person name="Kagawa T.F."/>
            <person name="Liu W."/>
            <person name="Song Y."/>
            <person name="Salvetti E."/>
            <person name="Wrobel A."/>
            <person name="Rasinkangas P."/>
            <person name="Parkhill J."/>
            <person name="Rea M.C."/>
            <person name="O'Sullivan O."/>
            <person name="Ritari J."/>
            <person name="Douillard F.P."/>
            <person name="Paul Ross R."/>
            <person name="Yang R."/>
            <person name="Briner A.E."/>
            <person name="Felis G.E."/>
            <person name="de Vos W.M."/>
            <person name="Barrangou R."/>
            <person name="Klaenhammer T.R."/>
            <person name="Caufield P.W."/>
            <person name="Cui Y."/>
            <person name="Zhang H."/>
            <person name="O'Toole P.W."/>
        </authorList>
    </citation>
    <scope>NUCLEOTIDE SEQUENCE [LARGE SCALE GENOMIC DNA]</scope>
    <source>
        <strain evidence="2 3">DSM 18390</strain>
    </source>
</reference>
<evidence type="ECO:0000313" key="2">
    <source>
        <dbReference type="EMBL" id="KRM44385.1"/>
    </source>
</evidence>
<dbReference type="AlphaFoldDB" id="A0A0R1YQ92"/>
<protein>
    <submittedName>
        <fullName evidence="2">Uncharacterized protein</fullName>
    </submittedName>
</protein>
<dbReference type="PATRIC" id="fig|1423786.4.peg.533"/>
<name>A0A0R1YQ92_9LACO</name>
<keyword evidence="1" id="KW-0472">Membrane</keyword>
<keyword evidence="1" id="KW-0812">Transmembrane</keyword>